<name>A0A9R1VES9_LACSA</name>
<gene>
    <name evidence="1" type="ORF">LSAT_V11C500277720</name>
</gene>
<accession>A0A9R1VES9</accession>
<reference evidence="1 2" key="1">
    <citation type="journal article" date="2017" name="Nat. Commun.">
        <title>Genome assembly with in vitro proximity ligation data and whole-genome triplication in lettuce.</title>
        <authorList>
            <person name="Reyes-Chin-Wo S."/>
            <person name="Wang Z."/>
            <person name="Yang X."/>
            <person name="Kozik A."/>
            <person name="Arikit S."/>
            <person name="Song C."/>
            <person name="Xia L."/>
            <person name="Froenicke L."/>
            <person name="Lavelle D.O."/>
            <person name="Truco M.J."/>
            <person name="Xia R."/>
            <person name="Zhu S."/>
            <person name="Xu C."/>
            <person name="Xu H."/>
            <person name="Xu X."/>
            <person name="Cox K."/>
            <person name="Korf I."/>
            <person name="Meyers B.C."/>
            <person name="Michelmore R.W."/>
        </authorList>
    </citation>
    <scope>NUCLEOTIDE SEQUENCE [LARGE SCALE GENOMIC DNA]</scope>
    <source>
        <strain evidence="2">cv. Salinas</strain>
        <tissue evidence="1">Seedlings</tissue>
    </source>
</reference>
<keyword evidence="2" id="KW-1185">Reference proteome</keyword>
<dbReference type="EMBL" id="NBSK02000005">
    <property type="protein sequence ID" value="KAJ0203453.1"/>
    <property type="molecule type" value="Genomic_DNA"/>
</dbReference>
<proteinExistence type="predicted"/>
<protein>
    <submittedName>
        <fullName evidence="1">Uncharacterized protein</fullName>
    </submittedName>
</protein>
<comment type="caution">
    <text evidence="1">The sequence shown here is derived from an EMBL/GenBank/DDBJ whole genome shotgun (WGS) entry which is preliminary data.</text>
</comment>
<organism evidence="1 2">
    <name type="scientific">Lactuca sativa</name>
    <name type="common">Garden lettuce</name>
    <dbReference type="NCBI Taxonomy" id="4236"/>
    <lineage>
        <taxon>Eukaryota</taxon>
        <taxon>Viridiplantae</taxon>
        <taxon>Streptophyta</taxon>
        <taxon>Embryophyta</taxon>
        <taxon>Tracheophyta</taxon>
        <taxon>Spermatophyta</taxon>
        <taxon>Magnoliopsida</taxon>
        <taxon>eudicotyledons</taxon>
        <taxon>Gunneridae</taxon>
        <taxon>Pentapetalae</taxon>
        <taxon>asterids</taxon>
        <taxon>campanulids</taxon>
        <taxon>Asterales</taxon>
        <taxon>Asteraceae</taxon>
        <taxon>Cichorioideae</taxon>
        <taxon>Cichorieae</taxon>
        <taxon>Lactucinae</taxon>
        <taxon>Lactuca</taxon>
    </lineage>
</organism>
<evidence type="ECO:0000313" key="1">
    <source>
        <dbReference type="EMBL" id="KAJ0203453.1"/>
    </source>
</evidence>
<dbReference type="Proteomes" id="UP000235145">
    <property type="component" value="Unassembled WGS sequence"/>
</dbReference>
<evidence type="ECO:0000313" key="2">
    <source>
        <dbReference type="Proteomes" id="UP000235145"/>
    </source>
</evidence>
<dbReference type="AlphaFoldDB" id="A0A9R1VES9"/>
<sequence length="131" mass="14557">MPLASSSPFVGYVDLYGKRRQAARVQDEIKSLGSIGLASSSCKDELLPFNHINLLRSRNPKNGGSKNFLKILGRKFSCLSWMCCFCGSCCGSHISCCCDVKKSCSWRLCKCCKISCRCSFDLSCPKYSIRK</sequence>